<dbReference type="SUPFAM" id="SSF48371">
    <property type="entry name" value="ARM repeat"/>
    <property type="match status" value="1"/>
</dbReference>
<keyword evidence="5" id="KW-0677">Repeat</keyword>
<dbReference type="InterPro" id="IPR045210">
    <property type="entry name" value="RING-Ubox_PUB"/>
</dbReference>
<dbReference type="Gene3D" id="3.30.40.10">
    <property type="entry name" value="Zinc/RING finger domain, C3HC4 (zinc finger)"/>
    <property type="match status" value="1"/>
</dbReference>
<dbReference type="InterPro" id="IPR016024">
    <property type="entry name" value="ARM-type_fold"/>
</dbReference>
<dbReference type="InterPro" id="IPR058678">
    <property type="entry name" value="ARM_PUB"/>
</dbReference>
<dbReference type="PROSITE" id="PS50176">
    <property type="entry name" value="ARM_REPEAT"/>
    <property type="match status" value="1"/>
</dbReference>
<sequence length="759" mass="84726">MGNGAAEVVEAARKHHSFKVHRLMCTELLRLVDKISRIFPEIEAARPRCSTGIQALCLLNSGIEKAKLLLQHCSESSKLYLAFTGDVIVLRCQKSRNLLEQSLRQIQNWVPMMLVIQISQIADDLKGASFILDPSEEEAGRVVRELLHSDSSRSNQREDSEVKALQIASFRLHITSSKAILMEKRSIKKLLDKVGDNETRKKQILTYFMYLLNKHGKLITGKQTESASEQQQVSFVPENSGNGFESNQHAEIESPVGYGKSKAQSNLFRGAVPPEAFMCRISSRMMYDPVVIASGLTYERMWIQKWFDEGHDTCPKTNMKLNNLSLTPNITMKELISSWCTQNGVALPDPSVQPEALSWETSSTSIASLGSSMNDLHLQMDFSNISFGSLDTSYNSDSSRNKIENGLSLVQNDNDSLNYQNAKKRETGVQFLSELGELQWESQCKDVEDVKNHLKCNPQASYAMSSENFVEPLIKFLREAHDLDDVKAQRDGLELLMTLVSKSRNGIPYLREEAYNLLAYYLDSKVTEEVLAILEVVSVHQYCGSKISETGALTSILKLLDSQNKDLQGQAVKILRNLSLSKDICSKIVSLECIPKLVSFLKDDVLSGVCISIFKNLSDTEEARISIAETHGCIASIAELLETGSSEDQEHAVDILVSLCSQRDEYCQLVMHEGVIPSLVNLSNKGTERAKTSALEVRRLLRDFKYADEQEYSGSADLDASRDDGNCSTEKKSSKTSGFFGKKMSMFSKPSSHAPKKKN</sequence>
<evidence type="ECO:0000313" key="10">
    <source>
        <dbReference type="EMBL" id="RXI07359.1"/>
    </source>
</evidence>
<evidence type="ECO:0000256" key="5">
    <source>
        <dbReference type="ARBA" id="ARBA00022737"/>
    </source>
</evidence>
<dbReference type="InterPro" id="IPR003613">
    <property type="entry name" value="Ubox_domain"/>
</dbReference>
<protein>
    <recommendedName>
        <fullName evidence="3">RING-type E3 ubiquitin transferase</fullName>
        <ecNumber evidence="3">2.3.2.27</ecNumber>
    </recommendedName>
</protein>
<dbReference type="AlphaFoldDB" id="A0A498KGQ9"/>
<comment type="catalytic activity">
    <reaction evidence="1">
        <text>S-ubiquitinyl-[E2 ubiquitin-conjugating enzyme]-L-cysteine + [acceptor protein]-L-lysine = [E2 ubiquitin-conjugating enzyme]-L-cysteine + N(6)-ubiquitinyl-[acceptor protein]-L-lysine.</text>
        <dbReference type="EC" id="2.3.2.27"/>
    </reaction>
</comment>
<feature type="compositionally biased region" description="Low complexity" evidence="8">
    <location>
        <begin position="735"/>
        <end position="745"/>
    </location>
</feature>
<dbReference type="PROSITE" id="PS51698">
    <property type="entry name" value="U_BOX"/>
    <property type="match status" value="1"/>
</dbReference>
<dbReference type="CDD" id="cd16664">
    <property type="entry name" value="RING-Ubox_PUB"/>
    <property type="match status" value="1"/>
</dbReference>
<dbReference type="SUPFAM" id="SSF57850">
    <property type="entry name" value="RING/U-box"/>
    <property type="match status" value="1"/>
</dbReference>
<feature type="region of interest" description="Disordered" evidence="8">
    <location>
        <begin position="714"/>
        <end position="759"/>
    </location>
</feature>
<dbReference type="Gene3D" id="1.25.10.10">
    <property type="entry name" value="Leucine-rich Repeat Variant"/>
    <property type="match status" value="1"/>
</dbReference>
<proteinExistence type="predicted"/>
<dbReference type="UniPathway" id="UPA00143"/>
<evidence type="ECO:0000259" key="9">
    <source>
        <dbReference type="PROSITE" id="PS51698"/>
    </source>
</evidence>
<dbReference type="SMART" id="SM00504">
    <property type="entry name" value="Ubox"/>
    <property type="match status" value="1"/>
</dbReference>
<dbReference type="EC" id="2.3.2.27" evidence="3"/>
<evidence type="ECO:0000256" key="7">
    <source>
        <dbReference type="PROSITE-ProRule" id="PRU00259"/>
    </source>
</evidence>
<gene>
    <name evidence="10" type="ORF">DVH24_026495</name>
</gene>
<dbReference type="Pfam" id="PF04564">
    <property type="entry name" value="U-box"/>
    <property type="match status" value="1"/>
</dbReference>
<dbReference type="InterPro" id="IPR011989">
    <property type="entry name" value="ARM-like"/>
</dbReference>
<comment type="caution">
    <text evidence="10">The sequence shown here is derived from an EMBL/GenBank/DDBJ whole genome shotgun (WGS) entry which is preliminary data.</text>
</comment>
<evidence type="ECO:0000256" key="8">
    <source>
        <dbReference type="SAM" id="MobiDB-lite"/>
    </source>
</evidence>
<keyword evidence="6" id="KW-0833">Ubl conjugation pathway</keyword>
<evidence type="ECO:0000256" key="4">
    <source>
        <dbReference type="ARBA" id="ARBA00022679"/>
    </source>
</evidence>
<feature type="compositionally biased region" description="Basic and acidic residues" evidence="8">
    <location>
        <begin position="719"/>
        <end position="733"/>
    </location>
</feature>
<comment type="pathway">
    <text evidence="2">Protein modification; protein ubiquitination.</text>
</comment>
<dbReference type="EMBL" id="RDQH01000328">
    <property type="protein sequence ID" value="RXI07359.1"/>
    <property type="molecule type" value="Genomic_DNA"/>
</dbReference>
<evidence type="ECO:0000256" key="1">
    <source>
        <dbReference type="ARBA" id="ARBA00000900"/>
    </source>
</evidence>
<dbReference type="PANTHER" id="PTHR23315">
    <property type="entry name" value="U BOX DOMAIN-CONTAINING"/>
    <property type="match status" value="1"/>
</dbReference>
<keyword evidence="11" id="KW-1185">Reference proteome</keyword>
<name>A0A498KGQ9_MALDO</name>
<evidence type="ECO:0000313" key="11">
    <source>
        <dbReference type="Proteomes" id="UP000290289"/>
    </source>
</evidence>
<reference evidence="10 11" key="1">
    <citation type="submission" date="2018-10" db="EMBL/GenBank/DDBJ databases">
        <title>A high-quality apple genome assembly.</title>
        <authorList>
            <person name="Hu J."/>
        </authorList>
    </citation>
    <scope>NUCLEOTIDE SEQUENCE [LARGE SCALE GENOMIC DNA]</scope>
    <source>
        <strain evidence="11">cv. HFTH1</strain>
        <tissue evidence="10">Young leaf</tissue>
    </source>
</reference>
<dbReference type="GO" id="GO:0016567">
    <property type="term" value="P:protein ubiquitination"/>
    <property type="evidence" value="ECO:0007669"/>
    <property type="project" value="UniProtKB-UniPathway"/>
</dbReference>
<dbReference type="GO" id="GO:0061630">
    <property type="term" value="F:ubiquitin protein ligase activity"/>
    <property type="evidence" value="ECO:0007669"/>
    <property type="project" value="UniProtKB-EC"/>
</dbReference>
<accession>A0A498KGQ9</accession>
<dbReference type="PANTHER" id="PTHR23315:SF240">
    <property type="entry name" value="U-BOX DOMAIN-CONTAINING PROTEIN 5"/>
    <property type="match status" value="1"/>
</dbReference>
<feature type="repeat" description="ARM" evidence="7">
    <location>
        <begin position="551"/>
        <end position="579"/>
    </location>
</feature>
<dbReference type="InterPro" id="IPR013083">
    <property type="entry name" value="Znf_RING/FYVE/PHD"/>
</dbReference>
<evidence type="ECO:0000256" key="2">
    <source>
        <dbReference type="ARBA" id="ARBA00004906"/>
    </source>
</evidence>
<feature type="domain" description="U-box" evidence="9">
    <location>
        <begin position="272"/>
        <end position="346"/>
    </location>
</feature>
<dbReference type="Pfam" id="PF25598">
    <property type="entry name" value="ARM_PUB"/>
    <property type="match status" value="1"/>
</dbReference>
<dbReference type="InterPro" id="IPR000225">
    <property type="entry name" value="Armadillo"/>
</dbReference>
<organism evidence="10 11">
    <name type="scientific">Malus domestica</name>
    <name type="common">Apple</name>
    <name type="synonym">Pyrus malus</name>
    <dbReference type="NCBI Taxonomy" id="3750"/>
    <lineage>
        <taxon>Eukaryota</taxon>
        <taxon>Viridiplantae</taxon>
        <taxon>Streptophyta</taxon>
        <taxon>Embryophyta</taxon>
        <taxon>Tracheophyta</taxon>
        <taxon>Spermatophyta</taxon>
        <taxon>Magnoliopsida</taxon>
        <taxon>eudicotyledons</taxon>
        <taxon>Gunneridae</taxon>
        <taxon>Pentapetalae</taxon>
        <taxon>rosids</taxon>
        <taxon>fabids</taxon>
        <taxon>Rosales</taxon>
        <taxon>Rosaceae</taxon>
        <taxon>Amygdaloideae</taxon>
        <taxon>Maleae</taxon>
        <taxon>Malus</taxon>
    </lineage>
</organism>
<evidence type="ECO:0000256" key="6">
    <source>
        <dbReference type="ARBA" id="ARBA00022786"/>
    </source>
</evidence>
<evidence type="ECO:0000256" key="3">
    <source>
        <dbReference type="ARBA" id="ARBA00012483"/>
    </source>
</evidence>
<dbReference type="Proteomes" id="UP000290289">
    <property type="component" value="Chromosome 2"/>
</dbReference>
<keyword evidence="4" id="KW-0808">Transferase</keyword>